<evidence type="ECO:0000313" key="4">
    <source>
        <dbReference type="Proteomes" id="UP000278962"/>
    </source>
</evidence>
<evidence type="ECO:0000313" key="3">
    <source>
        <dbReference type="EMBL" id="RKQ92272.1"/>
    </source>
</evidence>
<protein>
    <submittedName>
        <fullName evidence="3">Uncharacterized protein</fullName>
    </submittedName>
</protein>
<keyword evidence="2" id="KW-0812">Transmembrane</keyword>
<dbReference type="Proteomes" id="UP000278962">
    <property type="component" value="Unassembled WGS sequence"/>
</dbReference>
<keyword evidence="4" id="KW-1185">Reference proteome</keyword>
<keyword evidence="2" id="KW-1133">Transmembrane helix</keyword>
<reference evidence="3 4" key="1">
    <citation type="submission" date="2018-10" db="EMBL/GenBank/DDBJ databases">
        <title>Genomic Encyclopedia of Archaeal and Bacterial Type Strains, Phase II (KMG-II): from individual species to whole genera.</title>
        <authorList>
            <person name="Goeker M."/>
        </authorList>
    </citation>
    <scope>NUCLEOTIDE SEQUENCE [LARGE SCALE GENOMIC DNA]</scope>
    <source>
        <strain evidence="3 4">DSM 14954</strain>
    </source>
</reference>
<feature type="transmembrane region" description="Helical" evidence="2">
    <location>
        <begin position="101"/>
        <end position="119"/>
    </location>
</feature>
<feature type="transmembrane region" description="Helical" evidence="2">
    <location>
        <begin position="153"/>
        <end position="171"/>
    </location>
</feature>
<sequence>MSAEDADLEAAREAARRDFAREQAEAEAARDTARREKAARQEPNAQMRRGYARGRARDEAIRAQLTPLGPDERPLGLKLAFALVLVVCGANAILAVTHEDYGYAALFAVGGVALAAGLWGRVYAVVLLVEALLALAIIFAILALLFAQTVLQAAAIAGVVIACSPVFWLLIRVMARMQVPRQ</sequence>
<feature type="region of interest" description="Disordered" evidence="1">
    <location>
        <begin position="19"/>
        <end position="49"/>
    </location>
</feature>
<proteinExistence type="predicted"/>
<feature type="transmembrane region" description="Helical" evidence="2">
    <location>
        <begin position="126"/>
        <end position="147"/>
    </location>
</feature>
<evidence type="ECO:0000256" key="2">
    <source>
        <dbReference type="SAM" id="Phobius"/>
    </source>
</evidence>
<gene>
    <name evidence="3" type="ORF">C8N24_2115</name>
</gene>
<name>A0A660LB86_9ACTN</name>
<evidence type="ECO:0000256" key="1">
    <source>
        <dbReference type="SAM" id="MobiDB-lite"/>
    </source>
</evidence>
<feature type="compositionally biased region" description="Basic and acidic residues" evidence="1">
    <location>
        <begin position="19"/>
        <end position="40"/>
    </location>
</feature>
<dbReference type="EMBL" id="RBIL01000001">
    <property type="protein sequence ID" value="RKQ92272.1"/>
    <property type="molecule type" value="Genomic_DNA"/>
</dbReference>
<dbReference type="RefSeq" id="WP_121249977.1">
    <property type="nucleotide sequence ID" value="NZ_RBIL01000001.1"/>
</dbReference>
<comment type="caution">
    <text evidence="3">The sequence shown here is derived from an EMBL/GenBank/DDBJ whole genome shotgun (WGS) entry which is preliminary data.</text>
</comment>
<keyword evidence="2" id="KW-0472">Membrane</keyword>
<organism evidence="3 4">
    <name type="scientific">Solirubrobacter pauli</name>
    <dbReference type="NCBI Taxonomy" id="166793"/>
    <lineage>
        <taxon>Bacteria</taxon>
        <taxon>Bacillati</taxon>
        <taxon>Actinomycetota</taxon>
        <taxon>Thermoleophilia</taxon>
        <taxon>Solirubrobacterales</taxon>
        <taxon>Solirubrobacteraceae</taxon>
        <taxon>Solirubrobacter</taxon>
    </lineage>
</organism>
<dbReference type="OrthoDB" id="9935192at2"/>
<feature type="transmembrane region" description="Helical" evidence="2">
    <location>
        <begin position="75"/>
        <end position="95"/>
    </location>
</feature>
<accession>A0A660LB86</accession>
<dbReference type="AlphaFoldDB" id="A0A660LB86"/>